<feature type="compositionally biased region" description="Basic and acidic residues" evidence="1">
    <location>
        <begin position="7"/>
        <end position="20"/>
    </location>
</feature>
<feature type="compositionally biased region" description="Polar residues" evidence="1">
    <location>
        <begin position="45"/>
        <end position="54"/>
    </location>
</feature>
<keyword evidence="3" id="KW-1185">Reference proteome</keyword>
<dbReference type="EMBL" id="BOQL01000031">
    <property type="protein sequence ID" value="GIM70549.1"/>
    <property type="molecule type" value="Genomic_DNA"/>
</dbReference>
<evidence type="ECO:0000313" key="3">
    <source>
        <dbReference type="Proteomes" id="UP000681340"/>
    </source>
</evidence>
<proteinExistence type="predicted"/>
<dbReference type="Proteomes" id="UP000681340">
    <property type="component" value="Unassembled WGS sequence"/>
</dbReference>
<dbReference type="AlphaFoldDB" id="A0A919SF45"/>
<gene>
    <name evidence="2" type="ORF">Aau02nite_41550</name>
</gene>
<comment type="caution">
    <text evidence="2">The sequence shown here is derived from an EMBL/GenBank/DDBJ whole genome shotgun (WGS) entry which is preliminary data.</text>
</comment>
<protein>
    <submittedName>
        <fullName evidence="2">Uncharacterized protein</fullName>
    </submittedName>
</protein>
<evidence type="ECO:0000313" key="2">
    <source>
        <dbReference type="EMBL" id="GIM70549.1"/>
    </source>
</evidence>
<reference evidence="2" key="1">
    <citation type="submission" date="2021-03" db="EMBL/GenBank/DDBJ databases">
        <title>Whole genome shotgun sequence of Actinoplanes auranticolor NBRC 12245.</title>
        <authorList>
            <person name="Komaki H."/>
            <person name="Tamura T."/>
        </authorList>
    </citation>
    <scope>NUCLEOTIDE SEQUENCE</scope>
    <source>
        <strain evidence="2">NBRC 12245</strain>
    </source>
</reference>
<organism evidence="2 3">
    <name type="scientific">Actinoplanes auranticolor</name>
    <dbReference type="NCBI Taxonomy" id="47988"/>
    <lineage>
        <taxon>Bacteria</taxon>
        <taxon>Bacillati</taxon>
        <taxon>Actinomycetota</taxon>
        <taxon>Actinomycetes</taxon>
        <taxon>Micromonosporales</taxon>
        <taxon>Micromonosporaceae</taxon>
        <taxon>Actinoplanes</taxon>
    </lineage>
</organism>
<feature type="region of interest" description="Disordered" evidence="1">
    <location>
        <begin position="1"/>
        <end position="60"/>
    </location>
</feature>
<evidence type="ECO:0000256" key="1">
    <source>
        <dbReference type="SAM" id="MobiDB-lite"/>
    </source>
</evidence>
<accession>A0A919SF45</accession>
<name>A0A919SF45_9ACTN</name>
<sequence>MGARGAQSERGEQRGADRADGGPVAVALGRAGQRRCGRDHAGNWSGRSEGSSSKAPAPSG</sequence>